<dbReference type="PANTHER" id="PTHR30569:SF0">
    <property type="entry name" value="CYTOSINE PERMEASE"/>
    <property type="match status" value="1"/>
</dbReference>
<evidence type="ECO:0000256" key="3">
    <source>
        <dbReference type="ARBA" id="ARBA00022692"/>
    </source>
</evidence>
<proteinExistence type="inferred from homology"/>
<evidence type="ECO:0000256" key="4">
    <source>
        <dbReference type="ARBA" id="ARBA00022989"/>
    </source>
</evidence>
<comment type="subcellular location">
    <subcellularLocation>
        <location evidence="1">Membrane</location>
        <topology evidence="1">Multi-pass membrane protein</topology>
    </subcellularLocation>
</comment>
<feature type="transmembrane region" description="Helical" evidence="6">
    <location>
        <begin position="324"/>
        <end position="341"/>
    </location>
</feature>
<dbReference type="GO" id="GO:0005886">
    <property type="term" value="C:plasma membrane"/>
    <property type="evidence" value="ECO:0007669"/>
    <property type="project" value="TreeGrafter"/>
</dbReference>
<dbReference type="GO" id="GO:0015209">
    <property type="term" value="F:cytosine transmembrane transporter activity"/>
    <property type="evidence" value="ECO:0007669"/>
    <property type="project" value="InterPro"/>
</dbReference>
<feature type="transmembrane region" description="Helical" evidence="6">
    <location>
        <begin position="385"/>
        <end position="403"/>
    </location>
</feature>
<evidence type="ECO:0000313" key="7">
    <source>
        <dbReference type="EMBL" id="MRX71734.1"/>
    </source>
</evidence>
<dbReference type="PANTHER" id="PTHR30569">
    <property type="entry name" value="CYTOSINE TRANSPORTER CODB"/>
    <property type="match status" value="1"/>
</dbReference>
<dbReference type="Gene3D" id="1.10.4160.10">
    <property type="entry name" value="Hydantoin permease"/>
    <property type="match status" value="1"/>
</dbReference>
<evidence type="ECO:0000313" key="8">
    <source>
        <dbReference type="Proteomes" id="UP000448867"/>
    </source>
</evidence>
<dbReference type="InterPro" id="IPR001248">
    <property type="entry name" value="Pur-cyt_permease"/>
</dbReference>
<keyword evidence="5 6" id="KW-0472">Membrane</keyword>
<feature type="transmembrane region" description="Helical" evidence="6">
    <location>
        <begin position="287"/>
        <end position="312"/>
    </location>
</feature>
<feature type="transmembrane region" description="Helical" evidence="6">
    <location>
        <begin position="59"/>
        <end position="79"/>
    </location>
</feature>
<evidence type="ECO:0000256" key="5">
    <source>
        <dbReference type="ARBA" id="ARBA00023136"/>
    </source>
</evidence>
<protein>
    <submittedName>
        <fullName evidence="7">Cytosine permease</fullName>
    </submittedName>
</protein>
<organism evidence="7 8">
    <name type="scientific">Metabacillus lacus</name>
    <dbReference type="NCBI Taxonomy" id="1983721"/>
    <lineage>
        <taxon>Bacteria</taxon>
        <taxon>Bacillati</taxon>
        <taxon>Bacillota</taxon>
        <taxon>Bacilli</taxon>
        <taxon>Bacillales</taxon>
        <taxon>Bacillaceae</taxon>
        <taxon>Metabacillus</taxon>
    </lineage>
</organism>
<keyword evidence="8" id="KW-1185">Reference proteome</keyword>
<gene>
    <name evidence="7" type="ORF">GJU40_06035</name>
</gene>
<dbReference type="Pfam" id="PF02133">
    <property type="entry name" value="Transp_cyt_pur"/>
    <property type="match status" value="1"/>
</dbReference>
<accession>A0A7X2LZI4</accession>
<name>A0A7X2LZI4_9BACI</name>
<evidence type="ECO:0000256" key="2">
    <source>
        <dbReference type="ARBA" id="ARBA00008974"/>
    </source>
</evidence>
<keyword evidence="3 6" id="KW-0812">Transmembrane</keyword>
<keyword evidence="4 6" id="KW-1133">Transmembrane helix</keyword>
<feature type="transmembrane region" description="Helical" evidence="6">
    <location>
        <begin position="347"/>
        <end position="369"/>
    </location>
</feature>
<feature type="transmembrane region" description="Helical" evidence="6">
    <location>
        <begin position="240"/>
        <end position="267"/>
    </location>
</feature>
<sequence>MLEKRSGIEQFGLEPVPAHLRQTPWHDYFIIQFAFSVNAGNFLLPALAVLQGGLSITQAFFTTVCGAALAFIFVSLLSLPGSLKGIPGQYALRSILGYQLSRNLASPVRTATSLYWFAVQTIGGSMIVMETIRTYTGFTPNSIIVSVLLSLLIVVTAAVGFQAVKKAAKFFLPFLLAGQVVTLYLYSTTISFKTLANNAAESAAPFSTIMLYGSLVFVQYVSGVSASADMTRYAKTPVQGMAGIFAGNLAGFMMTAFLAVTSAAAFAEYNAFVAASLLTDHPLLSGGIFLCAILSMFSINLSNAYTGGFSLLNFIPSLGRIRSAAVFGAAAVLLSTMPSLVTSASAYISFLGAFVIPLSGVIAADFLAVKKCRISEEDILNAKRINWPAGASIALGVILYFSLPEAASPGFLCFFITSAFYILLHAAIEHRKKPS</sequence>
<dbReference type="OrthoDB" id="2446947at2"/>
<dbReference type="EMBL" id="WKKI01000007">
    <property type="protein sequence ID" value="MRX71734.1"/>
    <property type="molecule type" value="Genomic_DNA"/>
</dbReference>
<feature type="transmembrane region" description="Helical" evidence="6">
    <location>
        <begin position="209"/>
        <end position="228"/>
    </location>
</feature>
<evidence type="ECO:0000256" key="1">
    <source>
        <dbReference type="ARBA" id="ARBA00004141"/>
    </source>
</evidence>
<feature type="transmembrane region" description="Helical" evidence="6">
    <location>
        <begin position="143"/>
        <end position="163"/>
    </location>
</feature>
<comment type="similarity">
    <text evidence="2">Belongs to the purine-cytosine permease (2.A.39) family.</text>
</comment>
<evidence type="ECO:0000256" key="6">
    <source>
        <dbReference type="SAM" id="Phobius"/>
    </source>
</evidence>
<dbReference type="AlphaFoldDB" id="A0A7X2LZI4"/>
<comment type="caution">
    <text evidence="7">The sequence shown here is derived from an EMBL/GenBank/DDBJ whole genome shotgun (WGS) entry which is preliminary data.</text>
</comment>
<dbReference type="Proteomes" id="UP000448867">
    <property type="component" value="Unassembled WGS sequence"/>
</dbReference>
<feature type="transmembrane region" description="Helical" evidence="6">
    <location>
        <begin position="170"/>
        <end position="189"/>
    </location>
</feature>
<feature type="transmembrane region" description="Helical" evidence="6">
    <location>
        <begin position="29"/>
        <end position="50"/>
    </location>
</feature>
<dbReference type="RefSeq" id="WP_154306957.1">
    <property type="nucleotide sequence ID" value="NZ_WKKI01000007.1"/>
</dbReference>
<dbReference type="InterPro" id="IPR030191">
    <property type="entry name" value="CodB"/>
</dbReference>
<feature type="transmembrane region" description="Helical" evidence="6">
    <location>
        <begin position="409"/>
        <end position="428"/>
    </location>
</feature>
<reference evidence="7 8" key="1">
    <citation type="submission" date="2019-11" db="EMBL/GenBank/DDBJ databases">
        <title>Bacillus lacus genome.</title>
        <authorList>
            <person name="Allen C.J."/>
            <person name="Newman J.D."/>
        </authorList>
    </citation>
    <scope>NUCLEOTIDE SEQUENCE [LARGE SCALE GENOMIC DNA]</scope>
    <source>
        <strain evidence="7 8">KCTC 33946</strain>
    </source>
</reference>